<dbReference type="AlphaFoldDB" id="A0A1I3YPP8"/>
<accession>A0A1I3YPP8</accession>
<proteinExistence type="predicted"/>
<evidence type="ECO:0000313" key="3">
    <source>
        <dbReference type="EMBL" id="SFK33241.1"/>
    </source>
</evidence>
<evidence type="ECO:0000256" key="2">
    <source>
        <dbReference type="SAM" id="Phobius"/>
    </source>
</evidence>
<keyword evidence="2" id="KW-1133">Transmembrane helix</keyword>
<feature type="compositionally biased region" description="Acidic residues" evidence="1">
    <location>
        <begin position="43"/>
        <end position="55"/>
    </location>
</feature>
<dbReference type="EMBL" id="FOSB01000011">
    <property type="protein sequence ID" value="SFK33241.1"/>
    <property type="molecule type" value="Genomic_DNA"/>
</dbReference>
<name>A0A1I3YPP8_HALDA</name>
<feature type="region of interest" description="Disordered" evidence="1">
    <location>
        <begin position="27"/>
        <end position="64"/>
    </location>
</feature>
<evidence type="ECO:0000313" key="4">
    <source>
        <dbReference type="Proteomes" id="UP000183557"/>
    </source>
</evidence>
<keyword evidence="4" id="KW-1185">Reference proteome</keyword>
<sequence>MHKLYLSIIALISVIFLVTIFYTKDDGSPNTQKEAEPAATNQEETEPEVTDQEDESSSRTASIIDPGAFEEYFSGVEAEEINLEGSEGVSIKTEEIPEERHKQVAAGLLIEAKKYINSNGEWVLPPGKEEPNINPPTDDQLRGLMELKDNELATSIKQISVILQDANDLIDDESINDQIERLREKLVAIEIYEKETFYTFSLAYEEYKTCVQFVHSMTKDIEGM</sequence>
<dbReference type="RefSeq" id="WP_075037735.1">
    <property type="nucleotide sequence ID" value="NZ_FOSB01000011.1"/>
</dbReference>
<feature type="transmembrane region" description="Helical" evidence="2">
    <location>
        <begin position="6"/>
        <end position="23"/>
    </location>
</feature>
<dbReference type="OrthoDB" id="9833295at2"/>
<dbReference type="Proteomes" id="UP000183557">
    <property type="component" value="Unassembled WGS sequence"/>
</dbReference>
<protein>
    <submittedName>
        <fullName evidence="3">Uncharacterized protein</fullName>
    </submittedName>
</protein>
<gene>
    <name evidence="3" type="ORF">SAMN04487936_11192</name>
</gene>
<keyword evidence="2" id="KW-0472">Membrane</keyword>
<evidence type="ECO:0000256" key="1">
    <source>
        <dbReference type="SAM" id="MobiDB-lite"/>
    </source>
</evidence>
<keyword evidence="2" id="KW-0812">Transmembrane</keyword>
<organism evidence="3 4">
    <name type="scientific">Halobacillus dabanensis</name>
    <dbReference type="NCBI Taxonomy" id="240302"/>
    <lineage>
        <taxon>Bacteria</taxon>
        <taxon>Bacillati</taxon>
        <taxon>Bacillota</taxon>
        <taxon>Bacilli</taxon>
        <taxon>Bacillales</taxon>
        <taxon>Bacillaceae</taxon>
        <taxon>Halobacillus</taxon>
    </lineage>
</organism>
<reference evidence="4" key="1">
    <citation type="submission" date="2016-10" db="EMBL/GenBank/DDBJ databases">
        <authorList>
            <person name="Varghese N."/>
            <person name="Submissions S."/>
        </authorList>
    </citation>
    <scope>NUCLEOTIDE SEQUENCE [LARGE SCALE GENOMIC DNA]</scope>
    <source>
        <strain evidence="4">CGMCC 1.3704</strain>
    </source>
</reference>